<comment type="similarity">
    <text evidence="1">Belongs to the UbiT family.</text>
</comment>
<dbReference type="InterPro" id="IPR036527">
    <property type="entry name" value="SCP2_sterol-bd_dom_sf"/>
</dbReference>
<comment type="caution">
    <text evidence="3">The sequence shown here is derived from an EMBL/GenBank/DDBJ whole genome shotgun (WGS) entry which is preliminary data.</text>
</comment>
<keyword evidence="4" id="KW-1185">Reference proteome</keyword>
<evidence type="ECO:0000259" key="2">
    <source>
        <dbReference type="Pfam" id="PF02036"/>
    </source>
</evidence>
<evidence type="ECO:0000256" key="1">
    <source>
        <dbReference type="HAMAP-Rule" id="MF_02231"/>
    </source>
</evidence>
<protein>
    <recommendedName>
        <fullName evidence="1">Ubiquinone biosynthesis accessory factor UbiT</fullName>
    </recommendedName>
</protein>
<dbReference type="Pfam" id="PF02036">
    <property type="entry name" value="SCP2"/>
    <property type="match status" value="1"/>
</dbReference>
<name>A0A4Y9SQY4_9BURK</name>
<dbReference type="UniPathway" id="UPA00232"/>
<evidence type="ECO:0000313" key="4">
    <source>
        <dbReference type="Proteomes" id="UP000298438"/>
    </source>
</evidence>
<dbReference type="InterPro" id="IPR003033">
    <property type="entry name" value="SCP2_sterol-bd_dom"/>
</dbReference>
<comment type="function">
    <text evidence="1">Required for O(2)-independent ubiquinone (coenzyme Q) biosynthesis. Likely functions as an accessory factor.</text>
</comment>
<organism evidence="3 4">
    <name type="scientific">Zemynaea arenosa</name>
    <dbReference type="NCBI Taxonomy" id="2561931"/>
    <lineage>
        <taxon>Bacteria</taxon>
        <taxon>Pseudomonadati</taxon>
        <taxon>Pseudomonadota</taxon>
        <taxon>Betaproteobacteria</taxon>
        <taxon>Burkholderiales</taxon>
        <taxon>Oxalobacteraceae</taxon>
        <taxon>Telluria group</taxon>
        <taxon>Zemynaea</taxon>
    </lineage>
</organism>
<gene>
    <name evidence="1" type="primary">ubiT</name>
    <name evidence="3" type="ORF">E4L96_01885</name>
</gene>
<accession>A0A4Y9SQY4</accession>
<dbReference type="RefSeq" id="WP_135205547.1">
    <property type="nucleotide sequence ID" value="NZ_SPVF01000028.1"/>
</dbReference>
<keyword evidence="1" id="KW-0831">Ubiquinone biosynthesis</keyword>
<dbReference type="OrthoDB" id="5292463at2"/>
<comment type="pathway">
    <text evidence="1">Cofactor biosynthesis; ubiquinone biosynthesis.</text>
</comment>
<sequence>MQTSPPRRLPAPIGRVLALLPAQPGSWLFSGALNTLLAKHLDADTRAALAARRLRLRVADAGICFDFHWRGHAFAALPPGQDAHLSISATLNDLALLAARKEDPDTLFFSRRLVMEGDTELGLRIKNLLDALDVPPFDPAQLAPGRVWQRLRPRPAK</sequence>
<dbReference type="InterPro" id="IPR016830">
    <property type="entry name" value="UbiT"/>
</dbReference>
<dbReference type="HAMAP" id="MF_02231">
    <property type="entry name" value="UbiT"/>
    <property type="match status" value="1"/>
</dbReference>
<dbReference type="SUPFAM" id="SSF55718">
    <property type="entry name" value="SCP-like"/>
    <property type="match status" value="1"/>
</dbReference>
<dbReference type="Proteomes" id="UP000298438">
    <property type="component" value="Unassembled WGS sequence"/>
</dbReference>
<proteinExistence type="inferred from homology"/>
<evidence type="ECO:0000313" key="3">
    <source>
        <dbReference type="EMBL" id="TFW28991.1"/>
    </source>
</evidence>
<feature type="domain" description="SCP2" evidence="2">
    <location>
        <begin position="33"/>
        <end position="130"/>
    </location>
</feature>
<dbReference type="AlphaFoldDB" id="A0A4Y9SQY4"/>
<dbReference type="EMBL" id="SPVF01000028">
    <property type="protein sequence ID" value="TFW28991.1"/>
    <property type="molecule type" value="Genomic_DNA"/>
</dbReference>
<dbReference type="GO" id="GO:0006744">
    <property type="term" value="P:ubiquinone biosynthetic process"/>
    <property type="evidence" value="ECO:0007669"/>
    <property type="project" value="UniProtKB-UniRule"/>
</dbReference>
<reference evidence="3 4" key="1">
    <citation type="submission" date="2019-03" db="EMBL/GenBank/DDBJ databases">
        <title>Draft Genome Sequence of Massilia arenosa sp. nov., a Novel Massilia Species Isolated from a Sandy-loam Maize Soil.</title>
        <authorList>
            <person name="Raths R."/>
            <person name="Peta V."/>
            <person name="Bucking H."/>
        </authorList>
    </citation>
    <scope>NUCLEOTIDE SEQUENCE [LARGE SCALE GENOMIC DNA]</scope>
    <source>
        <strain evidence="3 4">MC02</strain>
    </source>
</reference>